<name>A0ABD0YTX1_9HEMI</name>
<dbReference type="GO" id="GO:0003723">
    <property type="term" value="F:RNA binding"/>
    <property type="evidence" value="ECO:0007669"/>
    <property type="project" value="UniProtKB-UniRule"/>
</dbReference>
<accession>A0ABD0YTX1</accession>
<evidence type="ECO:0000256" key="1">
    <source>
        <dbReference type="ARBA" id="ARBA00007408"/>
    </source>
</evidence>
<dbReference type="InterPro" id="IPR012677">
    <property type="entry name" value="Nucleotide-bd_a/b_plait_sf"/>
</dbReference>
<dbReference type="Gene3D" id="3.30.70.330">
    <property type="match status" value="1"/>
</dbReference>
<dbReference type="CDD" id="cd12383">
    <property type="entry name" value="RRM_RBM42"/>
    <property type="match status" value="1"/>
</dbReference>
<evidence type="ECO:0000256" key="6">
    <source>
        <dbReference type="SAM" id="MobiDB-lite"/>
    </source>
</evidence>
<feature type="compositionally biased region" description="Basic residues" evidence="6">
    <location>
        <begin position="319"/>
        <end position="330"/>
    </location>
</feature>
<dbReference type="InterPro" id="IPR035979">
    <property type="entry name" value="RBD_domain_sf"/>
</dbReference>
<evidence type="ECO:0000256" key="2">
    <source>
        <dbReference type="ARBA" id="ARBA00015192"/>
    </source>
</evidence>
<dbReference type="SMART" id="SM00360">
    <property type="entry name" value="RRM"/>
    <property type="match status" value="1"/>
</dbReference>
<dbReference type="InterPro" id="IPR034215">
    <property type="entry name" value="RBM42_RRM"/>
</dbReference>
<evidence type="ECO:0000313" key="9">
    <source>
        <dbReference type="Proteomes" id="UP001558652"/>
    </source>
</evidence>
<keyword evidence="9" id="KW-1185">Reference proteome</keyword>
<dbReference type="PROSITE" id="PS50102">
    <property type="entry name" value="RRM"/>
    <property type="match status" value="1"/>
</dbReference>
<reference evidence="8 9" key="1">
    <citation type="submission" date="2024-07" db="EMBL/GenBank/DDBJ databases">
        <title>Chromosome-level genome assembly of the water stick insect Ranatra chinensis (Heteroptera: Nepidae).</title>
        <authorList>
            <person name="Liu X."/>
        </authorList>
    </citation>
    <scope>NUCLEOTIDE SEQUENCE [LARGE SCALE GENOMIC DNA]</scope>
    <source>
        <strain evidence="8">Cailab_2021Rc</strain>
        <tissue evidence="8">Muscle</tissue>
    </source>
</reference>
<sequence length="454" mass="49650">MCVVHYYYCFLLYTRFALYFRYLSTKCCSLCRFEEEIGLPIPEPAPPPLPQVDRPKVIGAHTYNEVQKQLAGISSEATPRPVAPPPIPNGVLTPSAVPPPPPPPPLFVPHQVRGMPVRPKCILFSALDASRPPIDGNMAFSGSFLHGPIPPPPPGPPGPMNASIPPPPPIPGPIPAGMPPGMPFGPIGGGPMGPGPMGPMMPPCPMPPGFTSGPPSFPPQMMPPARFMTSLPPEAPVMPDKPQQPAPAVLSATPMLYVANPQLEIAAHQAENPSVPVQQPEVPTEDLTKKMNKKNKKENEKQANGVFNSDQIPVSGSGQKKKDKKNRKLVRTAGGQTWEDSTLAEWEEDDFRLFCGDLGNDVTDEVLTRAFSKYSSFLKAKVVRDKRTNKTKGFGFVSFKDPQDFIRATKEMNGRYVGSRPIKLRKSTWKHRSLDVVRKKEKEKIALINMFTGR</sequence>
<comment type="caution">
    <text evidence="8">The sequence shown here is derived from an EMBL/GenBank/DDBJ whole genome shotgun (WGS) entry which is preliminary data.</text>
</comment>
<dbReference type="EMBL" id="JBFDAA010000002">
    <property type="protein sequence ID" value="KAL1139425.1"/>
    <property type="molecule type" value="Genomic_DNA"/>
</dbReference>
<keyword evidence="3 5" id="KW-0694">RNA-binding</keyword>
<dbReference type="SUPFAM" id="SSF54928">
    <property type="entry name" value="RNA-binding domain, RBD"/>
    <property type="match status" value="1"/>
</dbReference>
<dbReference type="InterPro" id="IPR050825">
    <property type="entry name" value="RBM42_RBP45_47-like"/>
</dbReference>
<dbReference type="AlphaFoldDB" id="A0ABD0YTX1"/>
<evidence type="ECO:0000256" key="4">
    <source>
        <dbReference type="ARBA" id="ARBA00030574"/>
    </source>
</evidence>
<dbReference type="PANTHER" id="PTHR47640">
    <property type="entry name" value="TRNA SELENOCYSTEINE 1-ASSOCIATED PROTEIN 1-RELATED-RELATED"/>
    <property type="match status" value="1"/>
</dbReference>
<dbReference type="Proteomes" id="UP001558652">
    <property type="component" value="Unassembled WGS sequence"/>
</dbReference>
<feature type="domain" description="RRM" evidence="7">
    <location>
        <begin position="351"/>
        <end position="429"/>
    </location>
</feature>
<dbReference type="Pfam" id="PF00076">
    <property type="entry name" value="RRM_1"/>
    <property type="match status" value="1"/>
</dbReference>
<organism evidence="8 9">
    <name type="scientific">Ranatra chinensis</name>
    <dbReference type="NCBI Taxonomy" id="642074"/>
    <lineage>
        <taxon>Eukaryota</taxon>
        <taxon>Metazoa</taxon>
        <taxon>Ecdysozoa</taxon>
        <taxon>Arthropoda</taxon>
        <taxon>Hexapoda</taxon>
        <taxon>Insecta</taxon>
        <taxon>Pterygota</taxon>
        <taxon>Neoptera</taxon>
        <taxon>Paraneoptera</taxon>
        <taxon>Hemiptera</taxon>
        <taxon>Heteroptera</taxon>
        <taxon>Panheteroptera</taxon>
        <taxon>Nepomorpha</taxon>
        <taxon>Nepidae</taxon>
        <taxon>Ranatrinae</taxon>
        <taxon>Ranatra</taxon>
    </lineage>
</organism>
<comment type="similarity">
    <text evidence="1">Belongs to the RRM RBM42 family.</text>
</comment>
<proteinExistence type="inferred from homology"/>
<evidence type="ECO:0000256" key="3">
    <source>
        <dbReference type="ARBA" id="ARBA00022884"/>
    </source>
</evidence>
<evidence type="ECO:0000256" key="5">
    <source>
        <dbReference type="PROSITE-ProRule" id="PRU00176"/>
    </source>
</evidence>
<dbReference type="InterPro" id="IPR000504">
    <property type="entry name" value="RRM_dom"/>
</dbReference>
<feature type="region of interest" description="Disordered" evidence="6">
    <location>
        <begin position="271"/>
        <end position="334"/>
    </location>
</feature>
<evidence type="ECO:0000313" key="8">
    <source>
        <dbReference type="EMBL" id="KAL1139425.1"/>
    </source>
</evidence>
<evidence type="ECO:0000259" key="7">
    <source>
        <dbReference type="PROSITE" id="PS50102"/>
    </source>
</evidence>
<feature type="compositionally biased region" description="Polar residues" evidence="6">
    <location>
        <begin position="305"/>
        <end position="318"/>
    </location>
</feature>
<protein>
    <recommendedName>
        <fullName evidence="2">RNA-binding protein 42</fullName>
    </recommendedName>
    <alternativeName>
        <fullName evidence="4">RNA-binding motif protein 42</fullName>
    </alternativeName>
</protein>
<dbReference type="PANTHER" id="PTHR47640:SF11">
    <property type="entry name" value="RNA-BINDING PROTEIN 42"/>
    <property type="match status" value="1"/>
</dbReference>
<gene>
    <name evidence="8" type="ORF">AAG570_006409</name>
</gene>